<keyword evidence="1" id="KW-1133">Transmembrane helix</keyword>
<dbReference type="EMBL" id="JAUCMV010000002">
    <property type="protein sequence ID" value="KAK0418990.1"/>
    <property type="molecule type" value="Genomic_DNA"/>
</dbReference>
<evidence type="ECO:0000313" key="3">
    <source>
        <dbReference type="Proteomes" id="UP001175271"/>
    </source>
</evidence>
<feature type="transmembrane region" description="Helical" evidence="1">
    <location>
        <begin position="103"/>
        <end position="122"/>
    </location>
</feature>
<protein>
    <submittedName>
        <fullName evidence="2">Uncharacterized protein</fullName>
    </submittedName>
</protein>
<comment type="caution">
    <text evidence="2">The sequence shown here is derived from an EMBL/GenBank/DDBJ whole genome shotgun (WGS) entry which is preliminary data.</text>
</comment>
<feature type="transmembrane region" description="Helical" evidence="1">
    <location>
        <begin position="33"/>
        <end position="55"/>
    </location>
</feature>
<dbReference type="AlphaFoldDB" id="A0AA39I715"/>
<keyword evidence="1" id="KW-0812">Transmembrane</keyword>
<dbReference type="Proteomes" id="UP001175271">
    <property type="component" value="Unassembled WGS sequence"/>
</dbReference>
<reference evidence="2" key="1">
    <citation type="submission" date="2023-06" db="EMBL/GenBank/DDBJ databases">
        <title>Genomic analysis of the entomopathogenic nematode Steinernema hermaphroditum.</title>
        <authorList>
            <person name="Schwarz E.M."/>
            <person name="Heppert J.K."/>
            <person name="Baniya A."/>
            <person name="Schwartz H.T."/>
            <person name="Tan C.-H."/>
            <person name="Antoshechkin I."/>
            <person name="Sternberg P.W."/>
            <person name="Goodrich-Blair H."/>
            <person name="Dillman A.R."/>
        </authorList>
    </citation>
    <scope>NUCLEOTIDE SEQUENCE</scope>
    <source>
        <strain evidence="2">PS9179</strain>
        <tissue evidence="2">Whole animal</tissue>
    </source>
</reference>
<sequence>MFYSQTSRFRVSICVTCRFQAVMSFRRSAIIKNYPQVCVIFALLGYLHTLLRIAIVLEFKFHYIGLIIAVCDFCLFQVPLIYGVWCRKSTLLQPFICETVCKLLFLVIFAPFRWVLWMSFNLKDPDFKSVDEFLAHKLPDGFFAVVGQLILLSIVVAVVLYAKEMITRAKKIKIARMNKSRQKLLHTPRHVTAIPLPNLMCEGLESPYPILKVERDYV</sequence>
<organism evidence="2 3">
    <name type="scientific">Steinernema hermaphroditum</name>
    <dbReference type="NCBI Taxonomy" id="289476"/>
    <lineage>
        <taxon>Eukaryota</taxon>
        <taxon>Metazoa</taxon>
        <taxon>Ecdysozoa</taxon>
        <taxon>Nematoda</taxon>
        <taxon>Chromadorea</taxon>
        <taxon>Rhabditida</taxon>
        <taxon>Tylenchina</taxon>
        <taxon>Panagrolaimomorpha</taxon>
        <taxon>Strongyloidoidea</taxon>
        <taxon>Steinernematidae</taxon>
        <taxon>Steinernema</taxon>
    </lineage>
</organism>
<proteinExistence type="predicted"/>
<gene>
    <name evidence="2" type="ORF">QR680_013893</name>
</gene>
<keyword evidence="3" id="KW-1185">Reference proteome</keyword>
<keyword evidence="1" id="KW-0472">Membrane</keyword>
<accession>A0AA39I715</accession>
<name>A0AA39I715_9BILA</name>
<feature type="transmembrane region" description="Helical" evidence="1">
    <location>
        <begin position="142"/>
        <end position="162"/>
    </location>
</feature>
<evidence type="ECO:0000256" key="1">
    <source>
        <dbReference type="SAM" id="Phobius"/>
    </source>
</evidence>
<feature type="transmembrane region" description="Helical" evidence="1">
    <location>
        <begin position="61"/>
        <end position="82"/>
    </location>
</feature>
<evidence type="ECO:0000313" key="2">
    <source>
        <dbReference type="EMBL" id="KAK0418990.1"/>
    </source>
</evidence>